<gene>
    <name evidence="1" type="ORF">ALO_04538</name>
</gene>
<name>F7NFS6_9FIRM</name>
<evidence type="ECO:0000313" key="1">
    <source>
        <dbReference type="EMBL" id="EGO65103.1"/>
    </source>
</evidence>
<dbReference type="STRING" id="1009370.ALO_04538"/>
<sequence>MRGSGMNGDSINRLVILALALTVLGDFLALLAELLNQRYTNNASKEAEIKLQDELNQIHGELAALKARFDQSLPPGG</sequence>
<protein>
    <submittedName>
        <fullName evidence="1">Uncharacterized protein</fullName>
    </submittedName>
</protein>
<reference evidence="1 2" key="1">
    <citation type="journal article" date="2011" name="EMBO J.">
        <title>Structural diversity of bacterial flagellar motors.</title>
        <authorList>
            <person name="Chen S."/>
            <person name="Beeby M."/>
            <person name="Murphy G.E."/>
            <person name="Leadbetter J.R."/>
            <person name="Hendrixson D.R."/>
            <person name="Briegel A."/>
            <person name="Li Z."/>
            <person name="Shi J."/>
            <person name="Tocheva E.I."/>
            <person name="Muller A."/>
            <person name="Dobro M.J."/>
            <person name="Jensen G.J."/>
        </authorList>
    </citation>
    <scope>NUCLEOTIDE SEQUENCE [LARGE SCALE GENOMIC DNA]</scope>
    <source>
        <strain evidence="1 2">DSM 6540</strain>
    </source>
</reference>
<proteinExistence type="predicted"/>
<organism evidence="1 2">
    <name type="scientific">Acetonema longum DSM 6540</name>
    <dbReference type="NCBI Taxonomy" id="1009370"/>
    <lineage>
        <taxon>Bacteria</taxon>
        <taxon>Bacillati</taxon>
        <taxon>Bacillota</taxon>
        <taxon>Negativicutes</taxon>
        <taxon>Acetonemataceae</taxon>
        <taxon>Acetonema</taxon>
    </lineage>
</organism>
<dbReference type="EMBL" id="AFGF01000033">
    <property type="protein sequence ID" value="EGO65103.1"/>
    <property type="molecule type" value="Genomic_DNA"/>
</dbReference>
<dbReference type="Proteomes" id="UP000003240">
    <property type="component" value="Unassembled WGS sequence"/>
</dbReference>
<keyword evidence="2" id="KW-1185">Reference proteome</keyword>
<dbReference type="AlphaFoldDB" id="F7NFS6"/>
<evidence type="ECO:0000313" key="2">
    <source>
        <dbReference type="Proteomes" id="UP000003240"/>
    </source>
</evidence>
<accession>F7NFS6</accession>
<comment type="caution">
    <text evidence="1">The sequence shown here is derived from an EMBL/GenBank/DDBJ whole genome shotgun (WGS) entry which is preliminary data.</text>
</comment>